<dbReference type="FunFam" id="3.40.50.720:FF:000047">
    <property type="entry name" value="NADP-dependent L-serine/L-allo-threonine dehydrogenase"/>
    <property type="match status" value="1"/>
</dbReference>
<sequence>MEQWVGSLAVVTGASVGIGAAIAEKLVQAGVNVVGIARRIELVEALSDKLSNESGKLHPAQCDLTDEQQILNTFKWIEETLGPVSILVNNAGIIHATTLSDGDATLWKETFDVNVLAYCICTREAIKSMKNHGIDGIIINVSSVTGHSVPEMATSELLINVYPASKHAVIALGEMLRAELRSEQSKIRISTLSPGIVVTELFRNYPQNEVETVGSIYPMLQSEDVANAALYILSTPPNVQIQELILRPLGEMI</sequence>
<protein>
    <recommendedName>
        <fullName evidence="6">Farnesol dehydrogenase</fullName>
    </recommendedName>
</protein>
<organism evidence="4 5">
    <name type="scientific">Ignelater luminosus</name>
    <name type="common">Cucubano</name>
    <name type="synonym">Pyrophorus luminosus</name>
    <dbReference type="NCBI Taxonomy" id="2038154"/>
    <lineage>
        <taxon>Eukaryota</taxon>
        <taxon>Metazoa</taxon>
        <taxon>Ecdysozoa</taxon>
        <taxon>Arthropoda</taxon>
        <taxon>Hexapoda</taxon>
        <taxon>Insecta</taxon>
        <taxon>Pterygota</taxon>
        <taxon>Neoptera</taxon>
        <taxon>Endopterygota</taxon>
        <taxon>Coleoptera</taxon>
        <taxon>Polyphaga</taxon>
        <taxon>Elateriformia</taxon>
        <taxon>Elateroidea</taxon>
        <taxon>Elateridae</taxon>
        <taxon>Agrypninae</taxon>
        <taxon>Pyrophorini</taxon>
        <taxon>Ignelater</taxon>
    </lineage>
</organism>
<dbReference type="PANTHER" id="PTHR43115">
    <property type="entry name" value="DEHYDROGENASE/REDUCTASE SDR FAMILY MEMBER 11"/>
    <property type="match status" value="1"/>
</dbReference>
<keyword evidence="2" id="KW-0560">Oxidoreductase</keyword>
<dbReference type="InterPro" id="IPR020904">
    <property type="entry name" value="Sc_DH/Rdtase_CS"/>
</dbReference>
<evidence type="ECO:0000313" key="5">
    <source>
        <dbReference type="Proteomes" id="UP000801492"/>
    </source>
</evidence>
<dbReference type="OrthoDB" id="1933717at2759"/>
<dbReference type="PROSITE" id="PS00061">
    <property type="entry name" value="ADH_SHORT"/>
    <property type="match status" value="1"/>
</dbReference>
<dbReference type="Proteomes" id="UP000801492">
    <property type="component" value="Unassembled WGS sequence"/>
</dbReference>
<dbReference type="SUPFAM" id="SSF51735">
    <property type="entry name" value="NAD(P)-binding Rossmann-fold domains"/>
    <property type="match status" value="1"/>
</dbReference>
<gene>
    <name evidence="4" type="ORF">ILUMI_18201</name>
</gene>
<accession>A0A8K0CMK1</accession>
<dbReference type="Gene3D" id="3.40.50.720">
    <property type="entry name" value="NAD(P)-binding Rossmann-like Domain"/>
    <property type="match status" value="1"/>
</dbReference>
<dbReference type="AlphaFoldDB" id="A0A8K0CMK1"/>
<evidence type="ECO:0000256" key="2">
    <source>
        <dbReference type="ARBA" id="ARBA00023002"/>
    </source>
</evidence>
<evidence type="ECO:0008006" key="6">
    <source>
        <dbReference type="Google" id="ProtNLM"/>
    </source>
</evidence>
<dbReference type="PRINTS" id="PR00081">
    <property type="entry name" value="GDHRDH"/>
</dbReference>
<evidence type="ECO:0000256" key="3">
    <source>
        <dbReference type="RuleBase" id="RU000363"/>
    </source>
</evidence>
<dbReference type="PANTHER" id="PTHR43115:SF4">
    <property type="entry name" value="DEHYDROGENASE_REDUCTASE SDR FAMILY MEMBER 11"/>
    <property type="match status" value="1"/>
</dbReference>
<dbReference type="InterPro" id="IPR036291">
    <property type="entry name" value="NAD(P)-bd_dom_sf"/>
</dbReference>
<name>A0A8K0CMK1_IGNLU</name>
<reference evidence="4" key="1">
    <citation type="submission" date="2019-08" db="EMBL/GenBank/DDBJ databases">
        <title>The genome of the North American firefly Photinus pyralis.</title>
        <authorList>
            <consortium name="Photinus pyralis genome working group"/>
            <person name="Fallon T.R."/>
            <person name="Sander Lower S.E."/>
            <person name="Weng J.-K."/>
        </authorList>
    </citation>
    <scope>NUCLEOTIDE SEQUENCE</scope>
    <source>
        <strain evidence="4">TRF0915ILg1</strain>
        <tissue evidence="4">Whole body</tissue>
    </source>
</reference>
<dbReference type="InterPro" id="IPR002347">
    <property type="entry name" value="SDR_fam"/>
</dbReference>
<dbReference type="GO" id="GO:0016616">
    <property type="term" value="F:oxidoreductase activity, acting on the CH-OH group of donors, NAD or NADP as acceptor"/>
    <property type="evidence" value="ECO:0007669"/>
    <property type="project" value="UniProtKB-ARBA"/>
</dbReference>
<proteinExistence type="inferred from homology"/>
<evidence type="ECO:0000256" key="1">
    <source>
        <dbReference type="ARBA" id="ARBA00006484"/>
    </source>
</evidence>
<keyword evidence="5" id="KW-1185">Reference proteome</keyword>
<dbReference type="EMBL" id="VTPC01080784">
    <property type="protein sequence ID" value="KAF2887972.1"/>
    <property type="molecule type" value="Genomic_DNA"/>
</dbReference>
<dbReference type="PRINTS" id="PR00080">
    <property type="entry name" value="SDRFAMILY"/>
</dbReference>
<evidence type="ECO:0000313" key="4">
    <source>
        <dbReference type="EMBL" id="KAF2887972.1"/>
    </source>
</evidence>
<comment type="similarity">
    <text evidence="1 3">Belongs to the short-chain dehydrogenases/reductases (SDR) family.</text>
</comment>
<dbReference type="Pfam" id="PF00106">
    <property type="entry name" value="adh_short"/>
    <property type="match status" value="1"/>
</dbReference>
<comment type="caution">
    <text evidence="4">The sequence shown here is derived from an EMBL/GenBank/DDBJ whole genome shotgun (WGS) entry which is preliminary data.</text>
</comment>